<keyword evidence="2" id="KW-1185">Reference proteome</keyword>
<dbReference type="EMBL" id="CABHNW010000022">
    <property type="protein sequence ID" value="VUX32746.1"/>
    <property type="molecule type" value="Genomic_DNA"/>
</dbReference>
<proteinExistence type="predicted"/>
<dbReference type="AlphaFoldDB" id="A0A564VJD9"/>
<sequence length="249" mass="29094">MSEKCTVYIDEAGDLGIGRGTHWFVLTAVIVNNSSEPALRNIFKTIKKDLNLDNIHFRKLRNFEQRAYVVDKLISADFEYINIILDTTKLDIARLKSNRESLSEKPSVLLYNHACRYLIERVSWLLRDTDRVGDIVLSSRGTSRDSELIDYINNKLLHYSQNKIANRFTNISSKSADSWDMLQLADICATSMFYYHEVNSYGFVLPCYTYKLKKFLYQRNGTISKYGMKYYNDDMKPDNTYFSKHMICK</sequence>
<dbReference type="Proteomes" id="UP000408482">
    <property type="component" value="Unassembled WGS sequence"/>
</dbReference>
<evidence type="ECO:0008006" key="3">
    <source>
        <dbReference type="Google" id="ProtNLM"/>
    </source>
</evidence>
<organism evidence="1 2">
    <name type="scientific">Blautia luti</name>
    <dbReference type="NCBI Taxonomy" id="89014"/>
    <lineage>
        <taxon>Bacteria</taxon>
        <taxon>Bacillati</taxon>
        <taxon>Bacillota</taxon>
        <taxon>Clostridia</taxon>
        <taxon>Lachnospirales</taxon>
        <taxon>Lachnospiraceae</taxon>
        <taxon>Blautia</taxon>
    </lineage>
</organism>
<dbReference type="RefSeq" id="WP_144092857.1">
    <property type="nucleotide sequence ID" value="NZ_CABHMX010000030.1"/>
</dbReference>
<accession>A0A564VJD9</accession>
<name>A0A564VJD9_9FIRM</name>
<dbReference type="Pfam" id="PF12686">
    <property type="entry name" value="DUF3800"/>
    <property type="match status" value="1"/>
</dbReference>
<gene>
    <name evidence="1" type="ORF">RSSSTS7063_02488</name>
</gene>
<dbReference type="InterPro" id="IPR024524">
    <property type="entry name" value="DUF3800"/>
</dbReference>
<protein>
    <recommendedName>
        <fullName evidence="3">DUF3800 domain-containing protein</fullName>
    </recommendedName>
</protein>
<evidence type="ECO:0000313" key="1">
    <source>
        <dbReference type="EMBL" id="VUX32746.1"/>
    </source>
</evidence>
<reference evidence="1 2" key="1">
    <citation type="submission" date="2019-07" db="EMBL/GenBank/DDBJ databases">
        <authorList>
            <person name="Hibberd C M."/>
            <person name="Gehrig L. J."/>
            <person name="Chang H.-W."/>
            <person name="Venkatesh S."/>
        </authorList>
    </citation>
    <scope>NUCLEOTIDE SEQUENCE [LARGE SCALE GENOMIC DNA]</scope>
    <source>
        <strain evidence="1">Blautia_luti_SSTS_Bg7063</strain>
    </source>
</reference>
<evidence type="ECO:0000313" key="2">
    <source>
        <dbReference type="Proteomes" id="UP000408482"/>
    </source>
</evidence>